<sequence>MYDGGVWKTMLQVDNIHLWPNMPSHKSNVVSRGSDFVQGSHRPCCRAAPAQFGDGINLRLFCTVLPLVLSVSLGRNYAGMLPTGVLSIPRTARQSLWSFFGLSLQAMHRTQPLRRNSWIQFSYLFLPSVRAHSFARRLLNSCKSGVVFGERRYLSTWSISAPLAVYNPYSGSGFKWAVHW</sequence>
<organism evidence="1 2">
    <name type="scientific">Trametes coccinea (strain BRFM310)</name>
    <name type="common">Pycnoporus coccineus</name>
    <dbReference type="NCBI Taxonomy" id="1353009"/>
    <lineage>
        <taxon>Eukaryota</taxon>
        <taxon>Fungi</taxon>
        <taxon>Dikarya</taxon>
        <taxon>Basidiomycota</taxon>
        <taxon>Agaricomycotina</taxon>
        <taxon>Agaricomycetes</taxon>
        <taxon>Polyporales</taxon>
        <taxon>Polyporaceae</taxon>
        <taxon>Trametes</taxon>
    </lineage>
</organism>
<dbReference type="EMBL" id="KZ084087">
    <property type="protein sequence ID" value="OSD08008.1"/>
    <property type="molecule type" value="Genomic_DNA"/>
</dbReference>
<name>A0A1Y2J3L9_TRAC3</name>
<gene>
    <name evidence="1" type="ORF">PYCCODRAFT_377106</name>
</gene>
<protein>
    <submittedName>
        <fullName evidence="1">Uncharacterized protein</fullName>
    </submittedName>
</protein>
<evidence type="ECO:0000313" key="1">
    <source>
        <dbReference type="EMBL" id="OSD08008.1"/>
    </source>
</evidence>
<reference evidence="1 2" key="1">
    <citation type="journal article" date="2015" name="Biotechnol. Biofuels">
        <title>Enhanced degradation of softwood versus hardwood by the white-rot fungus Pycnoporus coccineus.</title>
        <authorList>
            <person name="Couturier M."/>
            <person name="Navarro D."/>
            <person name="Chevret D."/>
            <person name="Henrissat B."/>
            <person name="Piumi F."/>
            <person name="Ruiz-Duenas F.J."/>
            <person name="Martinez A.T."/>
            <person name="Grigoriev I.V."/>
            <person name="Riley R."/>
            <person name="Lipzen A."/>
            <person name="Berrin J.G."/>
            <person name="Master E.R."/>
            <person name="Rosso M.N."/>
        </authorList>
    </citation>
    <scope>NUCLEOTIDE SEQUENCE [LARGE SCALE GENOMIC DNA]</scope>
    <source>
        <strain evidence="1 2">BRFM310</strain>
    </source>
</reference>
<proteinExistence type="predicted"/>
<dbReference type="AlphaFoldDB" id="A0A1Y2J3L9"/>
<keyword evidence="2" id="KW-1185">Reference proteome</keyword>
<accession>A0A1Y2J3L9</accession>
<evidence type="ECO:0000313" key="2">
    <source>
        <dbReference type="Proteomes" id="UP000193067"/>
    </source>
</evidence>
<dbReference type="Proteomes" id="UP000193067">
    <property type="component" value="Unassembled WGS sequence"/>
</dbReference>